<feature type="compositionally biased region" description="Basic and acidic residues" evidence="1">
    <location>
        <begin position="318"/>
        <end position="345"/>
    </location>
</feature>
<comment type="caution">
    <text evidence="2">The sequence shown here is derived from an EMBL/GenBank/DDBJ whole genome shotgun (WGS) entry which is preliminary data.</text>
</comment>
<gene>
    <name evidence="2" type="ORF">KIK155_LOCUS14397</name>
</gene>
<evidence type="ECO:0000313" key="3">
    <source>
        <dbReference type="Proteomes" id="UP000663865"/>
    </source>
</evidence>
<organism evidence="2 3">
    <name type="scientific">Rotaria socialis</name>
    <dbReference type="NCBI Taxonomy" id="392032"/>
    <lineage>
        <taxon>Eukaryota</taxon>
        <taxon>Metazoa</taxon>
        <taxon>Spiralia</taxon>
        <taxon>Gnathifera</taxon>
        <taxon>Rotifera</taxon>
        <taxon>Eurotatoria</taxon>
        <taxon>Bdelloidea</taxon>
        <taxon>Philodinida</taxon>
        <taxon>Philodinidae</taxon>
        <taxon>Rotaria</taxon>
    </lineage>
</organism>
<evidence type="ECO:0000256" key="1">
    <source>
        <dbReference type="SAM" id="MobiDB-lite"/>
    </source>
</evidence>
<reference evidence="2" key="1">
    <citation type="submission" date="2021-02" db="EMBL/GenBank/DDBJ databases">
        <authorList>
            <person name="Nowell W R."/>
        </authorList>
    </citation>
    <scope>NUCLEOTIDE SEQUENCE</scope>
</reference>
<dbReference type="EMBL" id="CAJNYV010002436">
    <property type="protein sequence ID" value="CAF3479448.1"/>
    <property type="molecule type" value="Genomic_DNA"/>
</dbReference>
<accession>A0A818FUP5</accession>
<evidence type="ECO:0000313" key="2">
    <source>
        <dbReference type="EMBL" id="CAF3479448.1"/>
    </source>
</evidence>
<feature type="region of interest" description="Disordered" evidence="1">
    <location>
        <begin position="308"/>
        <end position="351"/>
    </location>
</feature>
<name>A0A818FUP5_9BILA</name>
<feature type="region of interest" description="Disordered" evidence="1">
    <location>
        <begin position="403"/>
        <end position="427"/>
    </location>
</feature>
<proteinExistence type="predicted"/>
<sequence length="427" mass="50568">MQKLIDHVRHCHEFTFDTEGEKSNKQLALIQIQTIPQQLPCFVVLVELLHLPSFNTLIFVKIKQLFTLIFQSKNKLYSWGPLRKELYPAVNYELLEWPITSQIFDIQLGFSDCPSLFQHNVINDVCSNTNINSSSKCTCHEASPYRPGEKWGLQDAFIYTCQLFIDKSMTISYWPKGLDPHHSTLSTITREKMFRYAIYDCFTTTYLARPVLSAWTFQKVKNINVVDLFQASSSSTSPSLFSLPHEHNTIINTNINPQIFKNVIDNDLEFISEDSDDDITINQCRTIPVNNALYEQISDDDIDISIGQQQHQPSIESHSTHDRRTDERKRRRSNESKIRRSDAARQQRNRKHILRRHHIYYRHVKIVASSLIIGIKNSTLQQEFDQYLPVDLFDRNHYYHHRRHQHHYHRHQHHHHRRHSHHHHREQ</sequence>
<dbReference type="Proteomes" id="UP000663865">
    <property type="component" value="Unassembled WGS sequence"/>
</dbReference>
<dbReference type="AlphaFoldDB" id="A0A818FUP5"/>
<protein>
    <submittedName>
        <fullName evidence="2">Uncharacterized protein</fullName>
    </submittedName>
</protein>